<feature type="domain" description="Secretion system C-terminal sorting" evidence="2">
    <location>
        <begin position="461"/>
        <end position="538"/>
    </location>
</feature>
<accession>A0ABU5QJJ3</accession>
<gene>
    <name evidence="3" type="ORF">VB264_03825</name>
</gene>
<organism evidence="3 4">
    <name type="scientific">Arcicella aquatica</name>
    <dbReference type="NCBI Taxonomy" id="217141"/>
    <lineage>
        <taxon>Bacteria</taxon>
        <taxon>Pseudomonadati</taxon>
        <taxon>Bacteroidota</taxon>
        <taxon>Cytophagia</taxon>
        <taxon>Cytophagales</taxon>
        <taxon>Flectobacillaceae</taxon>
        <taxon>Arcicella</taxon>
    </lineage>
</organism>
<dbReference type="Pfam" id="PF18962">
    <property type="entry name" value="Por_Secre_tail"/>
    <property type="match status" value="1"/>
</dbReference>
<dbReference type="EMBL" id="JAYFUL010000003">
    <property type="protein sequence ID" value="MEA5256899.1"/>
    <property type="molecule type" value="Genomic_DNA"/>
</dbReference>
<keyword evidence="1" id="KW-0732">Signal</keyword>
<comment type="caution">
    <text evidence="3">The sequence shown here is derived from an EMBL/GenBank/DDBJ whole genome shotgun (WGS) entry which is preliminary data.</text>
</comment>
<dbReference type="RefSeq" id="WP_323246910.1">
    <property type="nucleotide sequence ID" value="NZ_JAYFUL010000003.1"/>
</dbReference>
<proteinExistence type="predicted"/>
<dbReference type="InterPro" id="IPR026444">
    <property type="entry name" value="Secre_tail"/>
</dbReference>
<reference evidence="3 4" key="1">
    <citation type="submission" date="2023-12" db="EMBL/GenBank/DDBJ databases">
        <title>Novel species of the genus Arcicella isolated from rivers.</title>
        <authorList>
            <person name="Lu H."/>
        </authorList>
    </citation>
    <scope>NUCLEOTIDE SEQUENCE [LARGE SCALE GENOMIC DNA]</scope>
    <source>
        <strain evidence="3 4">LMG 21963</strain>
    </source>
</reference>
<evidence type="ECO:0000256" key="1">
    <source>
        <dbReference type="SAM" id="SignalP"/>
    </source>
</evidence>
<keyword evidence="4" id="KW-1185">Reference proteome</keyword>
<sequence length="540" mass="62218">MQNRSFITLFCLLFGRLAFAQSDCQPSFQYTPSTQNGVINWGQFPEFSLPFKIVYNGPRFKDADRLPLKHGFTHLANFTAADVNLPQQNRAILWGGVASLAGQPWYEIESPWANDLTKYKQKWTDDMKGMAGLFTDTQGKAMPNLDILMLDIEREIPTDPSIRGLKSNQSIPAQYRALSDIDFTERYKRDLSKLYAEPITYLQQNSIPSTTNFASYSDAPIKNTEFPLNYTWQEWLTSDKVLNYYMKDTITNQTGGKFYQQNTFLAPSAYFCYEYSSLPYPNIAYQLFQIEANVARSNKDVMLFQWLTYNKCQPSSTYGFNVNIKKYLAEAQGIFPFFSGAKGLWLWEGPSTPDTVNYSIYESYIYGLYRLSQFKDFFTGNYRLVIPKTAYDHFKDQDAVWRGVVKGNEILIAAINEFASDGATTELTVRYGDWSQKITLKGKETFLCKFTLPDLQNNYVLYPNPSNGKYTFEYYGEGYLKGDFKIFDALGREVYSENYTPASSYISRKKEFDLKQPSGTYILKYVEGEKSIIKKIIINQ</sequence>
<evidence type="ECO:0000313" key="4">
    <source>
        <dbReference type="Proteomes" id="UP001304671"/>
    </source>
</evidence>
<protein>
    <submittedName>
        <fullName evidence="3">T9SS type A sorting domain-containing protein</fullName>
    </submittedName>
</protein>
<evidence type="ECO:0000313" key="3">
    <source>
        <dbReference type="EMBL" id="MEA5256899.1"/>
    </source>
</evidence>
<dbReference type="NCBIfam" id="TIGR04183">
    <property type="entry name" value="Por_Secre_tail"/>
    <property type="match status" value="1"/>
</dbReference>
<feature type="signal peptide" evidence="1">
    <location>
        <begin position="1"/>
        <end position="20"/>
    </location>
</feature>
<evidence type="ECO:0000259" key="2">
    <source>
        <dbReference type="Pfam" id="PF18962"/>
    </source>
</evidence>
<feature type="chain" id="PRO_5047220140" evidence="1">
    <location>
        <begin position="21"/>
        <end position="540"/>
    </location>
</feature>
<name>A0ABU5QJJ3_9BACT</name>
<dbReference type="Proteomes" id="UP001304671">
    <property type="component" value="Unassembled WGS sequence"/>
</dbReference>